<organism evidence="1 2">
    <name type="scientific">Lymnaea stagnalis</name>
    <name type="common">Great pond snail</name>
    <name type="synonym">Helix stagnalis</name>
    <dbReference type="NCBI Taxonomy" id="6523"/>
    <lineage>
        <taxon>Eukaryota</taxon>
        <taxon>Metazoa</taxon>
        <taxon>Spiralia</taxon>
        <taxon>Lophotrochozoa</taxon>
        <taxon>Mollusca</taxon>
        <taxon>Gastropoda</taxon>
        <taxon>Heterobranchia</taxon>
        <taxon>Euthyneura</taxon>
        <taxon>Panpulmonata</taxon>
        <taxon>Hygrophila</taxon>
        <taxon>Lymnaeoidea</taxon>
        <taxon>Lymnaeidae</taxon>
        <taxon>Lymnaea</taxon>
    </lineage>
</organism>
<comment type="caution">
    <text evidence="1">The sequence shown here is derived from an EMBL/GenBank/DDBJ whole genome shotgun (WGS) entry which is preliminary data.</text>
</comment>
<keyword evidence="2" id="KW-1185">Reference proteome</keyword>
<dbReference type="EMBL" id="CAXITT010000077">
    <property type="protein sequence ID" value="CAL1530911.1"/>
    <property type="molecule type" value="Genomic_DNA"/>
</dbReference>
<proteinExistence type="predicted"/>
<dbReference type="AlphaFoldDB" id="A0AAV2HAV2"/>
<accession>A0AAV2HAV2</accession>
<reference evidence="1 2" key="1">
    <citation type="submission" date="2024-04" db="EMBL/GenBank/DDBJ databases">
        <authorList>
            <consortium name="Genoscope - CEA"/>
            <person name="William W."/>
        </authorList>
    </citation>
    <scope>NUCLEOTIDE SEQUENCE [LARGE SCALE GENOMIC DNA]</scope>
</reference>
<sequence>VKFYLLSQACEEGLAIGLQFVKDKIKVPDWSTDDVFPMLQLLGCIKTEKLQHAKSSVSMYELLALSAYVGALIAIK</sequence>
<evidence type="ECO:0000313" key="1">
    <source>
        <dbReference type="EMBL" id="CAL1530911.1"/>
    </source>
</evidence>
<feature type="non-terminal residue" evidence="1">
    <location>
        <position position="76"/>
    </location>
</feature>
<dbReference type="Proteomes" id="UP001497497">
    <property type="component" value="Unassembled WGS sequence"/>
</dbReference>
<name>A0AAV2HAV2_LYMST</name>
<evidence type="ECO:0000313" key="2">
    <source>
        <dbReference type="Proteomes" id="UP001497497"/>
    </source>
</evidence>
<feature type="non-terminal residue" evidence="1">
    <location>
        <position position="1"/>
    </location>
</feature>
<protein>
    <submittedName>
        <fullName evidence="1">Uncharacterized protein</fullName>
    </submittedName>
</protein>
<gene>
    <name evidence="1" type="ORF">GSLYS_00005036001</name>
</gene>